<evidence type="ECO:0000313" key="1">
    <source>
        <dbReference type="EMBL" id="KAF2745012.1"/>
    </source>
</evidence>
<proteinExistence type="predicted"/>
<accession>A0A6A6V352</accession>
<reference evidence="1" key="1">
    <citation type="journal article" date="2020" name="Stud. Mycol.">
        <title>101 Dothideomycetes genomes: a test case for predicting lifestyles and emergence of pathogens.</title>
        <authorList>
            <person name="Haridas S."/>
            <person name="Albert R."/>
            <person name="Binder M."/>
            <person name="Bloem J."/>
            <person name="Labutti K."/>
            <person name="Salamov A."/>
            <person name="Andreopoulos B."/>
            <person name="Baker S."/>
            <person name="Barry K."/>
            <person name="Bills G."/>
            <person name="Bluhm B."/>
            <person name="Cannon C."/>
            <person name="Castanera R."/>
            <person name="Culley D."/>
            <person name="Daum C."/>
            <person name="Ezra D."/>
            <person name="Gonzalez J."/>
            <person name="Henrissat B."/>
            <person name="Kuo A."/>
            <person name="Liang C."/>
            <person name="Lipzen A."/>
            <person name="Lutzoni F."/>
            <person name="Magnuson J."/>
            <person name="Mondo S."/>
            <person name="Nolan M."/>
            <person name="Ohm R."/>
            <person name="Pangilinan J."/>
            <person name="Park H.-J."/>
            <person name="Ramirez L."/>
            <person name="Alfaro M."/>
            <person name="Sun H."/>
            <person name="Tritt A."/>
            <person name="Yoshinaga Y."/>
            <person name="Zwiers L.-H."/>
            <person name="Turgeon B."/>
            <person name="Goodwin S."/>
            <person name="Spatafora J."/>
            <person name="Crous P."/>
            <person name="Grigoriev I."/>
        </authorList>
    </citation>
    <scope>NUCLEOTIDE SEQUENCE</scope>
    <source>
        <strain evidence="1">CBS 119925</strain>
    </source>
</reference>
<dbReference type="EMBL" id="MU006585">
    <property type="protein sequence ID" value="KAF2745012.1"/>
    <property type="molecule type" value="Genomic_DNA"/>
</dbReference>
<gene>
    <name evidence="1" type="ORF">M011DRAFT_460495</name>
</gene>
<name>A0A6A6V352_9PLEO</name>
<dbReference type="Proteomes" id="UP000799440">
    <property type="component" value="Unassembled WGS sequence"/>
</dbReference>
<organism evidence="1 2">
    <name type="scientific">Sporormia fimetaria CBS 119925</name>
    <dbReference type="NCBI Taxonomy" id="1340428"/>
    <lineage>
        <taxon>Eukaryota</taxon>
        <taxon>Fungi</taxon>
        <taxon>Dikarya</taxon>
        <taxon>Ascomycota</taxon>
        <taxon>Pezizomycotina</taxon>
        <taxon>Dothideomycetes</taxon>
        <taxon>Pleosporomycetidae</taxon>
        <taxon>Pleosporales</taxon>
        <taxon>Sporormiaceae</taxon>
        <taxon>Sporormia</taxon>
    </lineage>
</organism>
<evidence type="ECO:0000313" key="2">
    <source>
        <dbReference type="Proteomes" id="UP000799440"/>
    </source>
</evidence>
<keyword evidence="2" id="KW-1185">Reference proteome</keyword>
<sequence length="177" mass="19467">MIARTVLVACNPKLVKRRYTLTSSPAGDRRRERTGQRRLTFGPAPCHLVTTSPHLSESARGPSSGSRLPCTVVCVICWQPGSAVRVCVHRVSCVHGAIGEVEEYEDEQASCHGAEICKTLVQEGQQVQVSVGPRRPRGDQKSSDWRLVAKRICGCYVALGRVGAAGWVQHMQRELHR</sequence>
<dbReference type="AlphaFoldDB" id="A0A6A6V352"/>
<protein>
    <submittedName>
        <fullName evidence="1">Uncharacterized protein</fullName>
    </submittedName>
</protein>